<comment type="caution">
    <text evidence="1">The sequence shown here is derived from an EMBL/GenBank/DDBJ whole genome shotgun (WGS) entry which is preliminary data.</text>
</comment>
<protein>
    <submittedName>
        <fullName evidence="1">Uncharacterized protein</fullName>
    </submittedName>
</protein>
<name>A0ACC2EIK2_DIPCM</name>
<evidence type="ECO:0000313" key="1">
    <source>
        <dbReference type="EMBL" id="KAJ7566242.1"/>
    </source>
</evidence>
<keyword evidence="2" id="KW-1185">Reference proteome</keyword>
<organism evidence="1 2">
    <name type="scientific">Diphasiastrum complanatum</name>
    <name type="common">Issler's clubmoss</name>
    <name type="synonym">Lycopodium complanatum</name>
    <dbReference type="NCBI Taxonomy" id="34168"/>
    <lineage>
        <taxon>Eukaryota</taxon>
        <taxon>Viridiplantae</taxon>
        <taxon>Streptophyta</taxon>
        <taxon>Embryophyta</taxon>
        <taxon>Tracheophyta</taxon>
        <taxon>Lycopodiopsida</taxon>
        <taxon>Lycopodiales</taxon>
        <taxon>Lycopodiaceae</taxon>
        <taxon>Lycopodioideae</taxon>
        <taxon>Diphasiastrum</taxon>
    </lineage>
</organism>
<dbReference type="Proteomes" id="UP001162992">
    <property type="component" value="Chromosome 2"/>
</dbReference>
<sequence length="387" mass="44294">MTVWRYLLERLNLLVIEKHWKKDIGSKILRPGSLEGALLSREHSSLFAPEEEPAYAAAEQMTDEDISTNNLILKLEAVTCASQIKDATIAYLEKKLQANLEEVFSECQKMKVMAQQNFQLQKQLGASHARQRNLEKQIEHMSRTQAVLEEAEERLCTQLAESEAEWLEEFHSIKNELVSIHDVLRQKEAQIEHMSKTQAILEDAEERLCTQLAESEAEWLEEFHNFKNELASIRDVLRQKEAKISFLTSEINGNFRDVTNTSNKIENNLALQVAQSTQELQVLQSKYSEALASLEVARSEITEGRRSMDALKREMQRLESSKQMQIHLLEQAQKERGALQAQMHPIRLEAGGMMFEVRTPRALFVGHFLHGVPVEASGMKTILQDKS</sequence>
<dbReference type="EMBL" id="CM055093">
    <property type="protein sequence ID" value="KAJ7566242.1"/>
    <property type="molecule type" value="Genomic_DNA"/>
</dbReference>
<gene>
    <name evidence="1" type="ORF">O6H91_02G093800</name>
</gene>
<reference evidence="2" key="1">
    <citation type="journal article" date="2024" name="Proc. Natl. Acad. Sci. U.S.A.">
        <title>Extraordinary preservation of gene collinearity over three hundred million years revealed in homosporous lycophytes.</title>
        <authorList>
            <person name="Li C."/>
            <person name="Wickell D."/>
            <person name="Kuo L.Y."/>
            <person name="Chen X."/>
            <person name="Nie B."/>
            <person name="Liao X."/>
            <person name="Peng D."/>
            <person name="Ji J."/>
            <person name="Jenkins J."/>
            <person name="Williams M."/>
            <person name="Shu S."/>
            <person name="Plott C."/>
            <person name="Barry K."/>
            <person name="Rajasekar S."/>
            <person name="Grimwood J."/>
            <person name="Han X."/>
            <person name="Sun S."/>
            <person name="Hou Z."/>
            <person name="He W."/>
            <person name="Dai G."/>
            <person name="Sun C."/>
            <person name="Schmutz J."/>
            <person name="Leebens-Mack J.H."/>
            <person name="Li F.W."/>
            <person name="Wang L."/>
        </authorList>
    </citation>
    <scope>NUCLEOTIDE SEQUENCE [LARGE SCALE GENOMIC DNA]</scope>
    <source>
        <strain evidence="2">cv. PW_Plant_1</strain>
    </source>
</reference>
<accession>A0ACC2EIK2</accession>
<evidence type="ECO:0000313" key="2">
    <source>
        <dbReference type="Proteomes" id="UP001162992"/>
    </source>
</evidence>
<proteinExistence type="predicted"/>